<accession>A0A1N7A917</accession>
<dbReference type="AlphaFoldDB" id="A0A1N7A917"/>
<feature type="transmembrane region" description="Helical" evidence="1">
    <location>
        <begin position="12"/>
        <end position="30"/>
    </location>
</feature>
<dbReference type="STRING" id="58117.SAMN05421833_10872"/>
<keyword evidence="3" id="KW-1185">Reference proteome</keyword>
<gene>
    <name evidence="2" type="ORF">SAMN05421833_10872</name>
</gene>
<evidence type="ECO:0000313" key="2">
    <source>
        <dbReference type="EMBL" id="SIR35461.1"/>
    </source>
</evidence>
<feature type="transmembrane region" description="Helical" evidence="1">
    <location>
        <begin position="36"/>
        <end position="60"/>
    </location>
</feature>
<dbReference type="OrthoDB" id="3542908at2"/>
<keyword evidence="1" id="KW-1133">Transmembrane helix</keyword>
<evidence type="ECO:0000313" key="3">
    <source>
        <dbReference type="Proteomes" id="UP000186096"/>
    </source>
</evidence>
<proteinExistence type="predicted"/>
<dbReference type="Proteomes" id="UP000186096">
    <property type="component" value="Unassembled WGS sequence"/>
</dbReference>
<reference evidence="3" key="1">
    <citation type="submission" date="2017-01" db="EMBL/GenBank/DDBJ databases">
        <authorList>
            <person name="Varghese N."/>
            <person name="Submissions S."/>
        </authorList>
    </citation>
    <scope>NUCLEOTIDE SEQUENCE [LARGE SCALE GENOMIC DNA]</scope>
    <source>
        <strain evidence="3">ATCC 12950</strain>
    </source>
</reference>
<sequence>MQANDVRVLKGAAVPTLVVGLLAALIAVFTTGAKGALGAGIGLVLVAAFFTIGLIVVSWAGRVSPMAMMAAAVLGYVVKVLAIMAMLKAFEGTTAFDSRVFALSVIGCTLAWTVGEMRGFMKLKMLYVEPEAKAPGQGHG</sequence>
<evidence type="ECO:0000256" key="1">
    <source>
        <dbReference type="SAM" id="Phobius"/>
    </source>
</evidence>
<keyword evidence="1" id="KW-0472">Membrane</keyword>
<organism evidence="2 3">
    <name type="scientific">Microbispora rosea</name>
    <dbReference type="NCBI Taxonomy" id="58117"/>
    <lineage>
        <taxon>Bacteria</taxon>
        <taxon>Bacillati</taxon>
        <taxon>Actinomycetota</taxon>
        <taxon>Actinomycetes</taxon>
        <taxon>Streptosporangiales</taxon>
        <taxon>Streptosporangiaceae</taxon>
        <taxon>Microbispora</taxon>
    </lineage>
</organism>
<feature type="transmembrane region" description="Helical" evidence="1">
    <location>
        <begin position="99"/>
        <end position="115"/>
    </location>
</feature>
<keyword evidence="1" id="KW-0812">Transmembrane</keyword>
<name>A0A1N7A917_9ACTN</name>
<protein>
    <submittedName>
        <fullName evidence="2">ATP synthase protein I</fullName>
    </submittedName>
</protein>
<feature type="transmembrane region" description="Helical" evidence="1">
    <location>
        <begin position="67"/>
        <end position="87"/>
    </location>
</feature>
<dbReference type="RefSeq" id="WP_076434832.1">
    <property type="nucleotide sequence ID" value="NZ_FTNI01000008.1"/>
</dbReference>
<dbReference type="EMBL" id="FTNI01000008">
    <property type="protein sequence ID" value="SIR35461.1"/>
    <property type="molecule type" value="Genomic_DNA"/>
</dbReference>